<name>A0A9W5QW36_BACCE</name>
<dbReference type="Proteomes" id="UP000014009">
    <property type="component" value="Unassembled WGS sequence"/>
</dbReference>
<reference evidence="1 2" key="1">
    <citation type="submission" date="2012-12" db="EMBL/GenBank/DDBJ databases">
        <title>The Genome Sequence of Bacillus cereus HuB4-4.</title>
        <authorList>
            <consortium name="The Broad Institute Genome Sequencing Platform"/>
            <consortium name="The Broad Institute Genome Sequencing Center for Infectious Disease"/>
            <person name="Feldgarden M."/>
            <person name="Van der Auwera G.A."/>
            <person name="Mahillon J."/>
            <person name="Duprez V."/>
            <person name="Timmery S."/>
            <person name="Mattelet C."/>
            <person name="Dierick K."/>
            <person name="Sun M."/>
            <person name="Yu Z."/>
            <person name="Zhu L."/>
            <person name="Hu X."/>
            <person name="Shank E.B."/>
            <person name="Swiecicka I."/>
            <person name="Hansen B.M."/>
            <person name="Andrup L."/>
            <person name="Walker B."/>
            <person name="Young S.K."/>
            <person name="Zeng Q."/>
            <person name="Gargeya S."/>
            <person name="Fitzgerald M."/>
            <person name="Haas B."/>
            <person name="Abouelleil A."/>
            <person name="Alvarado L."/>
            <person name="Arachchi H.M."/>
            <person name="Berlin A.M."/>
            <person name="Chapman S.B."/>
            <person name="Dewar J."/>
            <person name="Goldberg J."/>
            <person name="Griggs A."/>
            <person name="Gujja S."/>
            <person name="Hansen M."/>
            <person name="Howarth C."/>
            <person name="Imamovic A."/>
            <person name="Larimer J."/>
            <person name="McCowan C."/>
            <person name="Murphy C."/>
            <person name="Neiman D."/>
            <person name="Pearson M."/>
            <person name="Priest M."/>
            <person name="Roberts A."/>
            <person name="Saif S."/>
            <person name="Shea T."/>
            <person name="Sisk P."/>
            <person name="Sykes S."/>
            <person name="Wortman J."/>
            <person name="Nusbaum C."/>
            <person name="Birren B."/>
        </authorList>
    </citation>
    <scope>NUCLEOTIDE SEQUENCE [LARGE SCALE GENOMIC DNA]</scope>
    <source>
        <strain evidence="1 2">HuB4-4</strain>
    </source>
</reference>
<gene>
    <name evidence="1" type="ORF">IGM_02468</name>
</gene>
<proteinExistence type="predicted"/>
<organism evidence="1 2">
    <name type="scientific">Bacillus cereus HuB4-4</name>
    <dbReference type="NCBI Taxonomy" id="1053211"/>
    <lineage>
        <taxon>Bacteria</taxon>
        <taxon>Bacillati</taxon>
        <taxon>Bacillota</taxon>
        <taxon>Bacilli</taxon>
        <taxon>Bacillales</taxon>
        <taxon>Bacillaceae</taxon>
        <taxon>Bacillus</taxon>
        <taxon>Bacillus cereus group</taxon>
    </lineage>
</organism>
<comment type="caution">
    <text evidence="1">The sequence shown here is derived from an EMBL/GenBank/DDBJ whole genome shotgun (WGS) entry which is preliminary data.</text>
</comment>
<protein>
    <submittedName>
        <fullName evidence="1">Uncharacterized protein</fullName>
    </submittedName>
</protein>
<evidence type="ECO:0000313" key="2">
    <source>
        <dbReference type="Proteomes" id="UP000014009"/>
    </source>
</evidence>
<evidence type="ECO:0000313" key="1">
    <source>
        <dbReference type="EMBL" id="EOP90023.1"/>
    </source>
</evidence>
<dbReference type="AlphaFoldDB" id="A0A9W5QW36"/>
<dbReference type="EMBL" id="AHEF01000046">
    <property type="protein sequence ID" value="EOP90023.1"/>
    <property type="molecule type" value="Genomic_DNA"/>
</dbReference>
<sequence>MTAFIFYKTILLYKFLGETQKIRLQKETDFSLYIGRLETVFKI</sequence>
<accession>A0A9W5QW36</accession>